<dbReference type="SMART" id="SM00668">
    <property type="entry name" value="CTLH"/>
    <property type="match status" value="1"/>
</dbReference>
<evidence type="ECO:0000256" key="2">
    <source>
        <dbReference type="ARBA" id="ARBA00022737"/>
    </source>
</evidence>
<dbReference type="Pfam" id="PF21889">
    <property type="entry name" value="TPR1-like_2nd"/>
    <property type="match status" value="1"/>
</dbReference>
<evidence type="ECO:0000313" key="6">
    <source>
        <dbReference type="Proteomes" id="UP000250321"/>
    </source>
</evidence>
<dbReference type="STRING" id="2094558.A0A314ZQE5"/>
<dbReference type="SUPFAM" id="SSF51430">
    <property type="entry name" value="NAD(P)-linked oxidoreductase"/>
    <property type="match status" value="1"/>
</dbReference>
<dbReference type="InterPro" id="IPR054080">
    <property type="entry name" value="TPR1-like_2nd"/>
</dbReference>
<dbReference type="Proteomes" id="UP000250321">
    <property type="component" value="Unassembled WGS sequence"/>
</dbReference>
<proteinExistence type="predicted"/>
<keyword evidence="6" id="KW-1185">Reference proteome</keyword>
<dbReference type="InterPro" id="IPR006594">
    <property type="entry name" value="LisH"/>
</dbReference>
<keyword evidence="3" id="KW-0175">Coiled coil</keyword>
<evidence type="ECO:0000313" key="5">
    <source>
        <dbReference type="EMBL" id="PQQ19488.1"/>
    </source>
</evidence>
<dbReference type="AlphaFoldDB" id="A0A314ZQE5"/>
<gene>
    <name evidence="5" type="ORF">Pyn_03800</name>
</gene>
<dbReference type="OrthoDB" id="660305at2759"/>
<accession>A0A314ZQE5</accession>
<dbReference type="PANTHER" id="PTHR44083">
    <property type="entry name" value="TOPLESS-RELATED PROTEIN 1-RELATED"/>
    <property type="match status" value="1"/>
</dbReference>
<dbReference type="InterPro" id="IPR036812">
    <property type="entry name" value="NAD(P)_OxRdtase_dom_sf"/>
</dbReference>
<dbReference type="Gene3D" id="3.20.20.100">
    <property type="entry name" value="NADP-dependent oxidoreductase domain"/>
    <property type="match status" value="1"/>
</dbReference>
<dbReference type="PANTHER" id="PTHR44083:SF45">
    <property type="entry name" value="TOPLESS-RELATED PROTEIN 1"/>
    <property type="match status" value="1"/>
</dbReference>
<dbReference type="EMBL" id="PJQY01000065">
    <property type="protein sequence ID" value="PQQ19488.1"/>
    <property type="molecule type" value="Genomic_DNA"/>
</dbReference>
<dbReference type="InterPro" id="IPR027728">
    <property type="entry name" value="Topless_fam"/>
</dbReference>
<evidence type="ECO:0000256" key="1">
    <source>
        <dbReference type="ARBA" id="ARBA00022574"/>
    </source>
</evidence>
<dbReference type="PROSITE" id="PS50897">
    <property type="entry name" value="CTLH"/>
    <property type="match status" value="1"/>
</dbReference>
<dbReference type="GO" id="GO:0006355">
    <property type="term" value="P:regulation of DNA-templated transcription"/>
    <property type="evidence" value="ECO:0007669"/>
    <property type="project" value="InterPro"/>
</dbReference>
<reference evidence="5 6" key="1">
    <citation type="submission" date="2018-02" db="EMBL/GenBank/DDBJ databases">
        <title>Draft genome of wild Prunus yedoensis var. nudiflora.</title>
        <authorList>
            <person name="Baek S."/>
            <person name="Kim J.-H."/>
            <person name="Choi K."/>
            <person name="Kim G.-B."/>
            <person name="Cho A."/>
            <person name="Jang H."/>
            <person name="Shin C.-H."/>
            <person name="Yu H.-J."/>
            <person name="Mun J.-H."/>
        </authorList>
    </citation>
    <scope>NUCLEOTIDE SEQUENCE [LARGE SCALE GENOMIC DNA]</scope>
    <source>
        <strain evidence="6">cv. Jeju island</strain>
        <tissue evidence="5">Leaf</tissue>
    </source>
</reference>
<comment type="caution">
    <text evidence="5">The sequence shown here is derived from an EMBL/GenBank/DDBJ whole genome shotgun (WGS) entry which is preliminary data.</text>
</comment>
<keyword evidence="2" id="KW-0677">Repeat</keyword>
<organism evidence="5 6">
    <name type="scientific">Prunus yedoensis var. nudiflora</name>
    <dbReference type="NCBI Taxonomy" id="2094558"/>
    <lineage>
        <taxon>Eukaryota</taxon>
        <taxon>Viridiplantae</taxon>
        <taxon>Streptophyta</taxon>
        <taxon>Embryophyta</taxon>
        <taxon>Tracheophyta</taxon>
        <taxon>Spermatophyta</taxon>
        <taxon>Magnoliopsida</taxon>
        <taxon>eudicotyledons</taxon>
        <taxon>Gunneridae</taxon>
        <taxon>Pentapetalae</taxon>
        <taxon>rosids</taxon>
        <taxon>fabids</taxon>
        <taxon>Rosales</taxon>
        <taxon>Rosaceae</taxon>
        <taxon>Amygdaloideae</taxon>
        <taxon>Amygdaleae</taxon>
        <taxon>Prunus</taxon>
    </lineage>
</organism>
<evidence type="ECO:0000259" key="4">
    <source>
        <dbReference type="PROSITE" id="PS50897"/>
    </source>
</evidence>
<sequence>MTEHRNRELVFLILRFLEEQKYDDAVHRLEKDSGYFFNMRYFEDCVIHGEWDEVEHYLAGFTKVDENSDSTKILFAIRKQKFLEALDRHDHAKAVQILQRDLEPLLTFGDEFYDEVSSLFLPVVICREKERISKCADARSTRAALLSKIKMLIDASPLFHDKLQFPNFDHSRLRTLLKQSYSDTSIYETVRSEVGRAISEIQNDLESAMRRSITPALATTDIADTPPDLVNPSAVELVLDIRREYAKKLEQATRRSITPALATTDIADIPPDLVNPSAVEFGLDIRREYAKKLEQSRERSRKLQSDLAVEEHRGQELSRILKELLPDPKTSNVTNNEVLKLEVLVIGEHDTFRFVREAISRAVLDMGSLETSLDFHYSYEDTPVMVSCDALERPNIIVMDHRFVIQLGRAKMKILVDGWRGKKWGPGVDLMVVTVVWAGHVDDEELNAWREQRKQGFKIASPFPGLIDAVFLGEHLDDIEEITPLLWSCFDFARERKDKDCSNYEIFLTRDCLAYSKAKPAVNQIDSLVKFCQKHGICVTAHAPLGGAAENSELFGSVSCLDDPVLKEIDNPLHGKDN</sequence>
<dbReference type="PROSITE" id="PS50896">
    <property type="entry name" value="LISH"/>
    <property type="match status" value="1"/>
</dbReference>
<protein>
    <submittedName>
        <fullName evidence="5">Topless-related protein 4</fullName>
    </submittedName>
</protein>
<feature type="domain" description="CTLH" evidence="4">
    <location>
        <begin position="35"/>
        <end position="93"/>
    </location>
</feature>
<evidence type="ECO:0000256" key="3">
    <source>
        <dbReference type="SAM" id="Coils"/>
    </source>
</evidence>
<feature type="coiled-coil region" evidence="3">
    <location>
        <begin position="286"/>
        <end position="313"/>
    </location>
</feature>
<dbReference type="InterPro" id="IPR006595">
    <property type="entry name" value="CTLH_C"/>
</dbReference>
<name>A0A314ZQE5_PRUYE</name>
<keyword evidence="1" id="KW-0853">WD repeat</keyword>